<comment type="caution">
    <text evidence="2">The sequence shown here is derived from an EMBL/GenBank/DDBJ whole genome shotgun (WGS) entry which is preliminary data.</text>
</comment>
<evidence type="ECO:0000256" key="1">
    <source>
        <dbReference type="SAM" id="Coils"/>
    </source>
</evidence>
<feature type="coiled-coil region" evidence="1">
    <location>
        <begin position="15"/>
        <end position="59"/>
    </location>
</feature>
<accession>A0ABX2W9E1</accession>
<dbReference type="Proteomes" id="UP000078407">
    <property type="component" value="Unassembled WGS sequence"/>
</dbReference>
<organism evidence="2 3">
    <name type="scientific">Buttiauxella ferragutiae ATCC 51602</name>
    <dbReference type="NCBI Taxonomy" id="1354252"/>
    <lineage>
        <taxon>Bacteria</taxon>
        <taxon>Pseudomonadati</taxon>
        <taxon>Pseudomonadota</taxon>
        <taxon>Gammaproteobacteria</taxon>
        <taxon>Enterobacterales</taxon>
        <taxon>Enterobacteriaceae</taxon>
        <taxon>Buttiauxella</taxon>
    </lineage>
</organism>
<sequence length="245" mass="27385">MTQTITIPESLKAGMQRLEAAKAAHLENARKIDETETAINRAREQKAELEQENGEDTNSWRNLFRAGGAVLTDDLKKRHIERVAQRELAQECDNLAQVLEFEREKLKGACDSSAKAYRQAHLSVLRDYAEGELKQALETACGALVRAMKLKGLVLDNPLANNTGHQGYVEPDKAVMHQVTLFLEQKISGYNLRLTDEPVLYKTGLSSLTLPHMDHNVAGTPFANKAFYERMQQLEAQLKAKGLLS</sequence>
<keyword evidence="1" id="KW-0175">Coiled coil</keyword>
<proteinExistence type="predicted"/>
<evidence type="ECO:0000313" key="3">
    <source>
        <dbReference type="Proteomes" id="UP000078407"/>
    </source>
</evidence>
<protein>
    <submittedName>
        <fullName evidence="2">Phage capsid and scaffold protein</fullName>
    </submittedName>
</protein>
<reference evidence="2 3" key="1">
    <citation type="submission" date="2016-04" db="EMBL/GenBank/DDBJ databases">
        <title>ATOL: Assembling a taxonomically balanced genome-scale reconstruction of the evolutionary history of the Enterobacteriaceae.</title>
        <authorList>
            <person name="Plunkett G.III."/>
            <person name="Neeno-Eckwall E.C."/>
            <person name="Glasner J.D."/>
            <person name="Perna N.T."/>
        </authorList>
    </citation>
    <scope>NUCLEOTIDE SEQUENCE [LARGE SCALE GENOMIC DNA]</scope>
    <source>
        <strain evidence="2 3">ATCC 51602</strain>
    </source>
</reference>
<keyword evidence="3" id="KW-1185">Reference proteome</keyword>
<name>A0ABX2W9E1_9ENTR</name>
<dbReference type="RefSeq" id="WP_064544246.1">
    <property type="nucleotide sequence ID" value="NZ_LXEQ01000033.1"/>
</dbReference>
<gene>
    <name evidence="2" type="ORF">M976_01981</name>
</gene>
<evidence type="ECO:0000313" key="2">
    <source>
        <dbReference type="EMBL" id="OAT28142.1"/>
    </source>
</evidence>
<dbReference type="EMBL" id="LXEQ01000033">
    <property type="protein sequence ID" value="OAT28142.1"/>
    <property type="molecule type" value="Genomic_DNA"/>
</dbReference>